<feature type="non-terminal residue" evidence="2">
    <location>
        <position position="113"/>
    </location>
</feature>
<comment type="caution">
    <text evidence="2">The sequence shown here is derived from an EMBL/GenBank/DDBJ whole genome shotgun (WGS) entry which is preliminary data.</text>
</comment>
<dbReference type="AlphaFoldDB" id="A0A8J4B6L3"/>
<sequence>ATWSSPAALYASVGGGGPAGGMLAQPLQQSGPLAVSVMGAARGVTSTSNGGAPGGGLRPPTSNAGSIMPRASSATTMGAVCGGAGGGGALAGSMPLLPQAMTTSLIQIPQLRK</sequence>
<accession>A0A8J4B6L3</accession>
<proteinExistence type="predicted"/>
<keyword evidence="3" id="KW-1185">Reference proteome</keyword>
<evidence type="ECO:0000313" key="3">
    <source>
        <dbReference type="Proteomes" id="UP000747399"/>
    </source>
</evidence>
<protein>
    <submittedName>
        <fullName evidence="2">Uncharacterized protein</fullName>
    </submittedName>
</protein>
<feature type="region of interest" description="Disordered" evidence="1">
    <location>
        <begin position="45"/>
        <end position="69"/>
    </location>
</feature>
<feature type="non-terminal residue" evidence="2">
    <location>
        <position position="1"/>
    </location>
</feature>
<name>A0A8J4B6L3_9CHLO</name>
<gene>
    <name evidence="2" type="ORF">Vafri_10763</name>
</gene>
<reference evidence="2" key="1">
    <citation type="journal article" date="2021" name="Proc. Natl. Acad. Sci. U.S.A.">
        <title>Three genomes in the algal genus Volvox reveal the fate of a haploid sex-determining region after a transition to homothallism.</title>
        <authorList>
            <person name="Yamamoto K."/>
            <person name="Hamaji T."/>
            <person name="Kawai-Toyooka H."/>
            <person name="Matsuzaki R."/>
            <person name="Takahashi F."/>
            <person name="Nishimura Y."/>
            <person name="Kawachi M."/>
            <person name="Noguchi H."/>
            <person name="Minakuchi Y."/>
            <person name="Umen J.G."/>
            <person name="Toyoda A."/>
            <person name="Nozaki H."/>
        </authorList>
    </citation>
    <scope>NUCLEOTIDE SEQUENCE</scope>
    <source>
        <strain evidence="2">NIES-3780</strain>
    </source>
</reference>
<organism evidence="2 3">
    <name type="scientific">Volvox africanus</name>
    <dbReference type="NCBI Taxonomy" id="51714"/>
    <lineage>
        <taxon>Eukaryota</taxon>
        <taxon>Viridiplantae</taxon>
        <taxon>Chlorophyta</taxon>
        <taxon>core chlorophytes</taxon>
        <taxon>Chlorophyceae</taxon>
        <taxon>CS clade</taxon>
        <taxon>Chlamydomonadales</taxon>
        <taxon>Volvocaceae</taxon>
        <taxon>Volvox</taxon>
    </lineage>
</organism>
<evidence type="ECO:0000256" key="1">
    <source>
        <dbReference type="SAM" id="MobiDB-lite"/>
    </source>
</evidence>
<dbReference type="EMBL" id="BNCO01000020">
    <property type="protein sequence ID" value="GIL55163.1"/>
    <property type="molecule type" value="Genomic_DNA"/>
</dbReference>
<evidence type="ECO:0000313" key="2">
    <source>
        <dbReference type="EMBL" id="GIL55163.1"/>
    </source>
</evidence>
<dbReference type="Proteomes" id="UP000747399">
    <property type="component" value="Unassembled WGS sequence"/>
</dbReference>